<dbReference type="KEGG" id="sla:SERLADRAFT_463883"/>
<feature type="site" description="Important for catalytic activity" evidence="9">
    <location>
        <position position="233"/>
    </location>
</feature>
<dbReference type="InterPro" id="IPR017153">
    <property type="entry name" value="CNDP/DUG1"/>
</dbReference>
<reference evidence="11" key="1">
    <citation type="submission" date="2011-04" db="EMBL/GenBank/DDBJ databases">
        <title>Evolution of plant cell wall degrading machinery underlies the functional diversity of forest fungi.</title>
        <authorList>
            <consortium name="US DOE Joint Genome Institute (JGI-PGF)"/>
            <person name="Eastwood D.C."/>
            <person name="Floudas D."/>
            <person name="Binder M."/>
            <person name="Majcherczyk A."/>
            <person name="Schneider P."/>
            <person name="Aerts A."/>
            <person name="Asiegbu F.O."/>
            <person name="Baker S.E."/>
            <person name="Barry K."/>
            <person name="Bendiksby M."/>
            <person name="Blumentritt M."/>
            <person name="Coutinho P.M."/>
            <person name="Cullen D."/>
            <person name="Cullen D."/>
            <person name="Gathman A."/>
            <person name="Goodell B."/>
            <person name="Henrissat B."/>
            <person name="Ihrmark K."/>
            <person name="Kauserud H."/>
            <person name="Kohler A."/>
            <person name="LaButti K."/>
            <person name="Lapidus A."/>
            <person name="Lavin J.L."/>
            <person name="Lee Y.-H."/>
            <person name="Lindquist E."/>
            <person name="Lilly W."/>
            <person name="Lucas S."/>
            <person name="Morin E."/>
            <person name="Murat C."/>
            <person name="Oguiza J.A."/>
            <person name="Park J."/>
            <person name="Pisabarro A.G."/>
            <person name="Riley R."/>
            <person name="Rosling A."/>
            <person name="Salamov A."/>
            <person name="Schmidt O."/>
            <person name="Schmutz J."/>
            <person name="Skrede I."/>
            <person name="Stenlid J."/>
            <person name="Wiebenga A."/>
            <person name="Xie X."/>
            <person name="Kues U."/>
            <person name="Hibbett D.S."/>
            <person name="Hoffmeister D."/>
            <person name="Hogberg N."/>
            <person name="Martin F."/>
            <person name="Grigoriev I.V."/>
            <person name="Watkinson S.C."/>
        </authorList>
    </citation>
    <scope>NUCLEOTIDE SEQUENCE</scope>
    <source>
        <strain evidence="11">S7.9</strain>
    </source>
</reference>
<sequence length="480" mass="52290">MPSPAKFTEFIDANADKFIQRLADAVAIPSVSSDASRRPDVIKMAHYLDGELKLLGVETKLVDLGTHFMQEQTLQLPPAILGRLGSDPKKKTILVYGHFDVQPASISDGWNTDPFKLVIDEATGRLYGRGSTDDKGPVLGWLNVIEAHKSLGLEMPVNLRFCFEGMEETGSEGLDDLIKEEVKKGKDGYFDGVDCVCISDNYWLNTRTPVLTYGLRGLTYIMVTVSGPAQDLHSGAYGRAVHEPMTDLVKLMSGLVRSDGKILIPGVDEMVEPADEEEIKMYNSMDYTIDDIEVSAGAPVALSSDKATVLMGRMRYPSLSLHGIEGAFSGVGGKTVIPAKVTGKFSIRLVPPQTPEKVNPLIFSFLESEFAKLNSKNKLVVESGHGGKPWVADFKHWNYEAAIKATEVVYKKTPDLTREGGSIPVTLTFAESLGVNVLLLPMGRGDDGAHSTNEKLDRSNFIEGTKLLGTYLYEVAAIAA</sequence>
<dbReference type="Proteomes" id="UP000008064">
    <property type="component" value="Unassembled WGS sequence"/>
</dbReference>
<dbReference type="SUPFAM" id="SSF53187">
    <property type="entry name" value="Zn-dependent exopeptidases"/>
    <property type="match status" value="1"/>
</dbReference>
<evidence type="ECO:0000313" key="11">
    <source>
        <dbReference type="EMBL" id="EGO26638.1"/>
    </source>
</evidence>
<keyword evidence="8" id="KW-0464">Manganese</keyword>
<evidence type="ECO:0000256" key="6">
    <source>
        <dbReference type="PIRSR" id="PIRSR037242-1"/>
    </source>
</evidence>
<keyword evidence="2" id="KW-0645">Protease</keyword>
<keyword evidence="5" id="KW-0482">Metalloprotease</keyword>
<feature type="active site" evidence="6">
    <location>
        <position position="100"/>
    </location>
</feature>
<dbReference type="GO" id="GO:0006508">
    <property type="term" value="P:proteolysis"/>
    <property type="evidence" value="ECO:0007669"/>
    <property type="project" value="UniProtKB-KW"/>
</dbReference>
<evidence type="ECO:0000256" key="2">
    <source>
        <dbReference type="ARBA" id="ARBA00022670"/>
    </source>
</evidence>
<dbReference type="PANTHER" id="PTHR43270">
    <property type="entry name" value="BETA-ALA-HIS DIPEPTIDASE"/>
    <property type="match status" value="1"/>
</dbReference>
<dbReference type="PROSITE" id="PS00759">
    <property type="entry name" value="ARGE_DAPE_CPG2_2"/>
    <property type="match status" value="1"/>
</dbReference>
<dbReference type="GeneID" id="18818651"/>
<dbReference type="OrthoDB" id="7832001at2759"/>
<evidence type="ECO:0000256" key="9">
    <source>
        <dbReference type="PIRSR" id="PIRSR037242-4"/>
    </source>
</evidence>
<feature type="binding site" evidence="8">
    <location>
        <position position="133"/>
    </location>
    <ligand>
        <name>Mn(2+)</name>
        <dbReference type="ChEBI" id="CHEBI:29035"/>
        <label>2</label>
    </ligand>
</feature>
<keyword evidence="3 8" id="KW-0479">Metal-binding</keyword>
<dbReference type="Pfam" id="PF07687">
    <property type="entry name" value="M20_dimer"/>
    <property type="match status" value="1"/>
</dbReference>
<dbReference type="InterPro" id="IPR051458">
    <property type="entry name" value="Cyt/Met_Dipeptidase"/>
</dbReference>
<evidence type="ECO:0000256" key="5">
    <source>
        <dbReference type="ARBA" id="ARBA00023049"/>
    </source>
</evidence>
<dbReference type="InterPro" id="IPR001261">
    <property type="entry name" value="ArgE/DapE_CS"/>
</dbReference>
<dbReference type="Gene3D" id="3.40.630.10">
    <property type="entry name" value="Zn peptidases"/>
    <property type="match status" value="1"/>
</dbReference>
<dbReference type="InterPro" id="IPR002933">
    <property type="entry name" value="Peptidase_M20"/>
</dbReference>
<evidence type="ECO:0000256" key="1">
    <source>
        <dbReference type="ARBA" id="ARBA00006247"/>
    </source>
</evidence>
<dbReference type="EMBL" id="GL945432">
    <property type="protein sequence ID" value="EGO26638.1"/>
    <property type="molecule type" value="Genomic_DNA"/>
</dbReference>
<keyword evidence="4" id="KW-0378">Hydrolase</keyword>
<dbReference type="GO" id="GO:0046872">
    <property type="term" value="F:metal ion binding"/>
    <property type="evidence" value="ECO:0007669"/>
    <property type="project" value="UniProtKB-KW"/>
</dbReference>
<feature type="binding site" evidence="8">
    <location>
        <position position="200"/>
    </location>
    <ligand>
        <name>Mn(2+)</name>
        <dbReference type="ChEBI" id="CHEBI:29035"/>
        <label>2</label>
    </ligand>
</feature>
<dbReference type="GO" id="GO:0070573">
    <property type="term" value="F:metallodipeptidase activity"/>
    <property type="evidence" value="ECO:0007669"/>
    <property type="project" value="InterPro"/>
</dbReference>
<feature type="active site" description="Proton acceptor" evidence="6">
    <location>
        <position position="167"/>
    </location>
</feature>
<name>F8NQN2_SERL9</name>
<feature type="binding site" evidence="7">
    <location>
        <position position="335"/>
    </location>
    <ligand>
        <name>substrate</name>
        <note>ligand shared between homodimeric partners</note>
    </ligand>
</feature>
<gene>
    <name evidence="11" type="ORF">SERLADRAFT_463883</name>
</gene>
<evidence type="ECO:0000259" key="10">
    <source>
        <dbReference type="Pfam" id="PF07687"/>
    </source>
</evidence>
<feature type="binding site" evidence="8">
    <location>
        <position position="133"/>
    </location>
    <ligand>
        <name>Mn(2+)</name>
        <dbReference type="ChEBI" id="CHEBI:29035"/>
        <label>1</label>
    </ligand>
</feature>
<dbReference type="RefSeq" id="XP_007316811.1">
    <property type="nucleotide sequence ID" value="XM_007316749.1"/>
</dbReference>
<dbReference type="AlphaFoldDB" id="F8NQN2"/>
<feature type="binding site" description="in other chain" evidence="7">
    <location>
        <position position="348"/>
    </location>
    <ligand>
        <name>substrate</name>
        <note>ligand shared between homodimeric partners</note>
    </ligand>
</feature>
<protein>
    <recommendedName>
        <fullName evidence="10">Peptidase M20 dimerisation domain-containing protein</fullName>
    </recommendedName>
</protein>
<feature type="binding site" description="in other chain" evidence="7">
    <location>
        <position position="422"/>
    </location>
    <ligand>
        <name>substrate</name>
        <note>ligand shared between homodimeric partners</note>
    </ligand>
</feature>
<feature type="binding site" evidence="8">
    <location>
        <position position="450"/>
    </location>
    <ligand>
        <name>Mn(2+)</name>
        <dbReference type="ChEBI" id="CHEBI:29035"/>
        <label>1</label>
    </ligand>
</feature>
<dbReference type="InterPro" id="IPR011650">
    <property type="entry name" value="Peptidase_M20_dimer"/>
</dbReference>
<feature type="binding site" evidence="8">
    <location>
        <position position="168"/>
    </location>
    <ligand>
        <name>Mn(2+)</name>
        <dbReference type="ChEBI" id="CHEBI:29035"/>
        <label>1</label>
    </ligand>
</feature>
<evidence type="ECO:0000256" key="4">
    <source>
        <dbReference type="ARBA" id="ARBA00022801"/>
    </source>
</evidence>
<feature type="binding site" description="in other chain" evidence="7">
    <location>
        <position position="450"/>
    </location>
    <ligand>
        <name>substrate</name>
        <note>ligand shared between homodimeric partners</note>
    </ligand>
</feature>
<evidence type="ECO:0000256" key="8">
    <source>
        <dbReference type="PIRSR" id="PIRSR037242-3"/>
    </source>
</evidence>
<dbReference type="PANTHER" id="PTHR43270:SF4">
    <property type="entry name" value="CARNOSINE DIPEPTIDASE 2, ISOFORM A"/>
    <property type="match status" value="1"/>
</dbReference>
<feature type="domain" description="Peptidase M20 dimerisation" evidence="10">
    <location>
        <begin position="213"/>
        <end position="371"/>
    </location>
</feature>
<feature type="binding site" description="in other chain" evidence="7">
    <location>
        <position position="200"/>
    </location>
    <ligand>
        <name>substrate</name>
        <note>ligand shared between homodimeric partners</note>
    </ligand>
</feature>
<proteinExistence type="inferred from homology"/>
<dbReference type="Gene3D" id="3.30.70.360">
    <property type="match status" value="1"/>
</dbReference>
<comment type="similarity">
    <text evidence="1">Belongs to the peptidase M20A family.</text>
</comment>
<comment type="cofactor">
    <cofactor evidence="8">
        <name>Mn(2+)</name>
        <dbReference type="ChEBI" id="CHEBI:29035"/>
    </cofactor>
    <text evidence="8">Binds 2 manganese ions per subunit.</text>
</comment>
<dbReference type="CDD" id="cd05676">
    <property type="entry name" value="M20_dipept_like_CNDP"/>
    <property type="match status" value="1"/>
</dbReference>
<evidence type="ECO:0000256" key="3">
    <source>
        <dbReference type="ARBA" id="ARBA00022723"/>
    </source>
</evidence>
<feature type="binding site" evidence="8">
    <location>
        <position position="98"/>
    </location>
    <ligand>
        <name>Mn(2+)</name>
        <dbReference type="ChEBI" id="CHEBI:29035"/>
        <label>2</label>
    </ligand>
</feature>
<accession>F8NQN2</accession>
<evidence type="ECO:0000256" key="7">
    <source>
        <dbReference type="PIRSR" id="PIRSR037242-2"/>
    </source>
</evidence>
<feature type="binding site" evidence="7">
    <location>
        <position position="233"/>
    </location>
    <ligand>
        <name>substrate</name>
        <note>ligand shared between homodimeric partners</note>
    </ligand>
</feature>
<dbReference type="PIRSF" id="PIRSF037242">
    <property type="entry name" value="CNDP_dipeptidase"/>
    <property type="match status" value="1"/>
</dbReference>
<dbReference type="Pfam" id="PF01546">
    <property type="entry name" value="Peptidase_M20"/>
    <property type="match status" value="1"/>
</dbReference>
<dbReference type="HOGENOM" id="CLU_029469_3_0_1"/>
<organism>
    <name type="scientific">Serpula lacrymans var. lacrymans (strain S7.9)</name>
    <name type="common">Dry rot fungus</name>
    <dbReference type="NCBI Taxonomy" id="578457"/>
    <lineage>
        <taxon>Eukaryota</taxon>
        <taxon>Fungi</taxon>
        <taxon>Dikarya</taxon>
        <taxon>Basidiomycota</taxon>
        <taxon>Agaricomycotina</taxon>
        <taxon>Agaricomycetes</taxon>
        <taxon>Agaricomycetidae</taxon>
        <taxon>Boletales</taxon>
        <taxon>Coniophorineae</taxon>
        <taxon>Serpulaceae</taxon>
        <taxon>Serpula</taxon>
    </lineage>
</organism>